<evidence type="ECO:0008006" key="2">
    <source>
        <dbReference type="Google" id="ProtNLM"/>
    </source>
</evidence>
<reference evidence="1" key="1">
    <citation type="submission" date="2018-05" db="EMBL/GenBank/DDBJ databases">
        <authorList>
            <person name="Lanie J.A."/>
            <person name="Ng W.-L."/>
            <person name="Kazmierczak K.M."/>
            <person name="Andrzejewski T.M."/>
            <person name="Davidsen T.M."/>
            <person name="Wayne K.J."/>
            <person name="Tettelin H."/>
            <person name="Glass J.I."/>
            <person name="Rusch D."/>
            <person name="Podicherti R."/>
            <person name="Tsui H.-C.T."/>
            <person name="Winkler M.E."/>
        </authorList>
    </citation>
    <scope>NUCLEOTIDE SEQUENCE</scope>
</reference>
<name>A0A382NKL4_9ZZZZ</name>
<sequence>MYFRVTIFGFDESRLEEGLAKMDSTIRDKLKAIAGLESVHECQIGDGQAMIISRYDNEASAEAAQPKIQEILGEMAEFLTSPPEVKAGNVIWTM</sequence>
<proteinExistence type="predicted"/>
<evidence type="ECO:0000313" key="1">
    <source>
        <dbReference type="EMBL" id="SVC61749.1"/>
    </source>
</evidence>
<gene>
    <name evidence="1" type="ORF">METZ01_LOCUS314603</name>
</gene>
<dbReference type="AlphaFoldDB" id="A0A382NKL4"/>
<organism evidence="1">
    <name type="scientific">marine metagenome</name>
    <dbReference type="NCBI Taxonomy" id="408172"/>
    <lineage>
        <taxon>unclassified sequences</taxon>
        <taxon>metagenomes</taxon>
        <taxon>ecological metagenomes</taxon>
    </lineage>
</organism>
<dbReference type="EMBL" id="UINC01101157">
    <property type="protein sequence ID" value="SVC61749.1"/>
    <property type="molecule type" value="Genomic_DNA"/>
</dbReference>
<protein>
    <recommendedName>
        <fullName evidence="2">ABM domain-containing protein</fullName>
    </recommendedName>
</protein>
<accession>A0A382NKL4</accession>